<dbReference type="EMBL" id="ATNL01000007">
    <property type="protein sequence ID" value="KON73952.1"/>
    <property type="molecule type" value="Genomic_DNA"/>
</dbReference>
<keyword evidence="3" id="KW-1185">Reference proteome</keyword>
<name>A0A0M0F9C1_CELCE</name>
<gene>
    <name evidence="2" type="ORF">M768_07550</name>
</gene>
<dbReference type="AlphaFoldDB" id="A0A0M0F9C1"/>
<feature type="transmembrane region" description="Helical" evidence="1">
    <location>
        <begin position="6"/>
        <end position="27"/>
    </location>
</feature>
<evidence type="ECO:0000313" key="3">
    <source>
        <dbReference type="Proteomes" id="UP000037387"/>
    </source>
</evidence>
<accession>A0A0M0F9C1</accession>
<keyword evidence="1" id="KW-0812">Transmembrane</keyword>
<reference evidence="2 3" key="1">
    <citation type="journal article" date="2015" name="Sci. Rep.">
        <title>Functional and structural properties of a novel cellulosome-like multienzyme complex: efficient glycoside hydrolysis of water-insoluble 7-xylosyl-10-deacetylpaclitaxel.</title>
        <authorList>
            <person name="Dou T.Y."/>
            <person name="Luan H.W."/>
            <person name="Ge G.B."/>
            <person name="Dong M.M."/>
            <person name="Zou H.F."/>
            <person name="He Y.Q."/>
            <person name="Cui P."/>
            <person name="Wang J.Y."/>
            <person name="Hao D.C."/>
            <person name="Yang S.L."/>
            <person name="Yang L."/>
        </authorList>
    </citation>
    <scope>NUCLEOTIDE SEQUENCE [LARGE SCALE GENOMIC DNA]</scope>
    <source>
        <strain evidence="2 3">F16</strain>
    </source>
</reference>
<feature type="transmembrane region" description="Helical" evidence="1">
    <location>
        <begin position="60"/>
        <end position="81"/>
    </location>
</feature>
<feature type="transmembrane region" description="Helical" evidence="1">
    <location>
        <begin position="414"/>
        <end position="431"/>
    </location>
</feature>
<feature type="transmembrane region" description="Helical" evidence="1">
    <location>
        <begin position="279"/>
        <end position="296"/>
    </location>
</feature>
<comment type="caution">
    <text evidence="2">The sequence shown here is derived from an EMBL/GenBank/DDBJ whole genome shotgun (WGS) entry which is preliminary data.</text>
</comment>
<organism evidence="2 3">
    <name type="scientific">Cellulosimicrobium cellulans F16</name>
    <dbReference type="NCBI Taxonomy" id="1350482"/>
    <lineage>
        <taxon>Bacteria</taxon>
        <taxon>Bacillati</taxon>
        <taxon>Actinomycetota</taxon>
        <taxon>Actinomycetes</taxon>
        <taxon>Micrococcales</taxon>
        <taxon>Promicromonosporaceae</taxon>
        <taxon>Cellulosimicrobium</taxon>
    </lineage>
</organism>
<dbReference type="InterPro" id="IPR046671">
    <property type="entry name" value="DUF6541"/>
</dbReference>
<feature type="transmembrane region" description="Helical" evidence="1">
    <location>
        <begin position="389"/>
        <end position="407"/>
    </location>
</feature>
<evidence type="ECO:0000313" key="2">
    <source>
        <dbReference type="EMBL" id="KON73952.1"/>
    </source>
</evidence>
<keyword evidence="1" id="KW-1133">Transmembrane helix</keyword>
<keyword evidence="1" id="KW-0472">Membrane</keyword>
<feature type="transmembrane region" description="Helical" evidence="1">
    <location>
        <begin position="253"/>
        <end position="272"/>
    </location>
</feature>
<feature type="transmembrane region" description="Helical" evidence="1">
    <location>
        <begin position="451"/>
        <end position="473"/>
    </location>
</feature>
<feature type="transmembrane region" description="Helical" evidence="1">
    <location>
        <begin position="224"/>
        <end position="241"/>
    </location>
</feature>
<feature type="transmembrane region" description="Helical" evidence="1">
    <location>
        <begin position="302"/>
        <end position="319"/>
    </location>
</feature>
<feature type="transmembrane region" description="Helical" evidence="1">
    <location>
        <begin position="485"/>
        <end position="506"/>
    </location>
</feature>
<dbReference type="Pfam" id="PF20176">
    <property type="entry name" value="DUF6541"/>
    <property type="match status" value="1"/>
</dbReference>
<feature type="transmembrane region" description="Helical" evidence="1">
    <location>
        <begin position="102"/>
        <end position="119"/>
    </location>
</feature>
<feature type="transmembrane region" description="Helical" evidence="1">
    <location>
        <begin position="331"/>
        <end position="349"/>
    </location>
</feature>
<feature type="transmembrane region" description="Helical" evidence="1">
    <location>
        <begin position="34"/>
        <end position="54"/>
    </location>
</feature>
<evidence type="ECO:0000256" key="1">
    <source>
        <dbReference type="SAM" id="Phobius"/>
    </source>
</evidence>
<sequence>MLEWLSTAHLGVVAVLLLWGPGLAVGYLGGLRGLVAWGSAPLLSSLVVGVSAIGGGLLGVRWSLLVVVAGTVVFAGVAWLARLASGGWRSPFVARGLRSRKQVLVTVTVAVLVAAGLQARRLMGAFGGPDQFPQTYDTPYHLNSLRLMLETGDASSLKMTLTTPELASSFYPGLWHGFVTLVLESTGSTDVVAGANWTTLVIACLVWPASVLVLARVLFGPRPVLLGLTAVMAFSMTQFPNQFTAFGILYPNLLAYALLPTVIALAWLTLWHGRGRRRVAPLALTGAGLVVMILAHPNALFTVGYVVLPLLVHFVAHVSRRAWVGGRRATAIAAPVVLAVSCTVAYWVVGLVPMVAEFRSQVSWPARLSRTDAINDAVGLSAMHPDGQANLFVAGLLLVGAVVALVVRRWRWLPFSYALLAMLFIVAASSGESTRELLTGYWYGDVQRLAALLPLLGVPLATIGLATVVDGLSRLARDHGSDPRWLRATSFPVLAAVAALLVLVVLPRTDPYTGSIRYVRDAYSTPEAGRDNAFVDEDEVAMMDEIEQIVPEGVVIAGNPWNGASMTWALADRESLFPHSKSLTTEDQDLIAQSLGDAGTDQAVCEALERTGVEYVLTSDSMLWGRHPEGFEGLDAREVRRVGEVVAREGDVRLWRITACDG</sequence>
<dbReference type="PATRIC" id="fig|1350482.3.peg.1516"/>
<feature type="transmembrane region" description="Helical" evidence="1">
    <location>
        <begin position="197"/>
        <end position="219"/>
    </location>
</feature>
<protein>
    <recommendedName>
        <fullName evidence="4">Glycosyltransferase RgtA/B/C/D-like domain-containing protein</fullName>
    </recommendedName>
</protein>
<dbReference type="Proteomes" id="UP000037387">
    <property type="component" value="Unassembled WGS sequence"/>
</dbReference>
<proteinExistence type="predicted"/>
<evidence type="ECO:0008006" key="4">
    <source>
        <dbReference type="Google" id="ProtNLM"/>
    </source>
</evidence>